<accession>A0A0B7BMT7</accession>
<evidence type="ECO:0000313" key="1">
    <source>
        <dbReference type="EMBL" id="CEK93666.1"/>
    </source>
</evidence>
<organism evidence="1">
    <name type="scientific">Arion vulgaris</name>
    <dbReference type="NCBI Taxonomy" id="1028688"/>
    <lineage>
        <taxon>Eukaryota</taxon>
        <taxon>Metazoa</taxon>
        <taxon>Spiralia</taxon>
        <taxon>Lophotrochozoa</taxon>
        <taxon>Mollusca</taxon>
        <taxon>Gastropoda</taxon>
        <taxon>Heterobranchia</taxon>
        <taxon>Euthyneura</taxon>
        <taxon>Panpulmonata</taxon>
        <taxon>Eupulmonata</taxon>
        <taxon>Stylommatophora</taxon>
        <taxon>Helicina</taxon>
        <taxon>Arionoidea</taxon>
        <taxon>Arionidae</taxon>
        <taxon>Arion</taxon>
    </lineage>
</organism>
<dbReference type="AlphaFoldDB" id="A0A0B7BMT7"/>
<dbReference type="EMBL" id="HACG01046801">
    <property type="protein sequence ID" value="CEK93666.1"/>
    <property type="molecule type" value="Transcribed_RNA"/>
</dbReference>
<sequence length="81" mass="9472">MDRMTGCARTLRIQCLKLLFVQEQRTYYQGMNKLYRNNDFIIMDRIVVDTETQIIHSGGCNYLHKETRESICGGQVTQNPL</sequence>
<name>A0A0B7BMT7_9EUPU</name>
<proteinExistence type="predicted"/>
<reference evidence="1" key="1">
    <citation type="submission" date="2014-12" db="EMBL/GenBank/DDBJ databases">
        <title>Insight into the proteome of Arion vulgaris.</title>
        <authorList>
            <person name="Aradska J."/>
            <person name="Bulat T."/>
            <person name="Smidak R."/>
            <person name="Sarate P."/>
            <person name="Gangsoo J."/>
            <person name="Sialana F."/>
            <person name="Bilban M."/>
            <person name="Lubec G."/>
        </authorList>
    </citation>
    <scope>NUCLEOTIDE SEQUENCE</scope>
    <source>
        <tissue evidence="1">Skin</tissue>
    </source>
</reference>
<gene>
    <name evidence="1" type="primary">ORF196512</name>
</gene>
<protein>
    <submittedName>
        <fullName evidence="1">Uncharacterized protein</fullName>
    </submittedName>
</protein>